<dbReference type="EMBL" id="SMKY01000031">
    <property type="protein sequence ID" value="TDD86199.1"/>
    <property type="molecule type" value="Genomic_DNA"/>
</dbReference>
<comment type="caution">
    <text evidence="2">The sequence shown here is derived from an EMBL/GenBank/DDBJ whole genome shotgun (WGS) entry which is preliminary data.</text>
</comment>
<reference evidence="2 3" key="1">
    <citation type="submission" date="2019-03" db="EMBL/GenBank/DDBJ databases">
        <title>Draft genome sequences of novel Actinobacteria.</title>
        <authorList>
            <person name="Sahin N."/>
            <person name="Ay H."/>
            <person name="Saygin H."/>
        </authorList>
    </citation>
    <scope>NUCLEOTIDE SEQUENCE [LARGE SCALE GENOMIC DNA]</scope>
    <source>
        <strain evidence="2 3">DSM 45941</strain>
    </source>
</reference>
<sequence length="102" mass="10088">MSARLRSAAVTAAATAMVVLCAFWDPGVPAAAAAGLLLLAFLLVVDAATGVQRHLPAFIAGAVCTALTAAALLLPPASSVLAVVAGLGALVGAYRLTYSARR</sequence>
<evidence type="ECO:0000313" key="2">
    <source>
        <dbReference type="EMBL" id="TDD86199.1"/>
    </source>
</evidence>
<proteinExistence type="predicted"/>
<gene>
    <name evidence="2" type="ORF">E1293_09950</name>
</gene>
<evidence type="ECO:0000313" key="3">
    <source>
        <dbReference type="Proteomes" id="UP000295578"/>
    </source>
</evidence>
<organism evidence="2 3">
    <name type="scientific">Actinomadura darangshiensis</name>
    <dbReference type="NCBI Taxonomy" id="705336"/>
    <lineage>
        <taxon>Bacteria</taxon>
        <taxon>Bacillati</taxon>
        <taxon>Actinomycetota</taxon>
        <taxon>Actinomycetes</taxon>
        <taxon>Streptosporangiales</taxon>
        <taxon>Thermomonosporaceae</taxon>
        <taxon>Actinomadura</taxon>
    </lineage>
</organism>
<accession>A0A4R5BKH8</accession>
<keyword evidence="3" id="KW-1185">Reference proteome</keyword>
<dbReference type="RefSeq" id="WP_132196178.1">
    <property type="nucleotide sequence ID" value="NZ_SMKY01000031.1"/>
</dbReference>
<keyword evidence="1" id="KW-0472">Membrane</keyword>
<feature type="transmembrane region" description="Helical" evidence="1">
    <location>
        <begin position="55"/>
        <end position="74"/>
    </location>
</feature>
<dbReference type="AlphaFoldDB" id="A0A4R5BKH8"/>
<keyword evidence="1" id="KW-0812">Transmembrane</keyword>
<evidence type="ECO:0000256" key="1">
    <source>
        <dbReference type="SAM" id="Phobius"/>
    </source>
</evidence>
<feature type="transmembrane region" description="Helical" evidence="1">
    <location>
        <begin position="31"/>
        <end position="48"/>
    </location>
</feature>
<feature type="transmembrane region" description="Helical" evidence="1">
    <location>
        <begin position="80"/>
        <end position="98"/>
    </location>
</feature>
<dbReference type="Proteomes" id="UP000295578">
    <property type="component" value="Unassembled WGS sequence"/>
</dbReference>
<protein>
    <submittedName>
        <fullName evidence="2">Uncharacterized protein</fullName>
    </submittedName>
</protein>
<keyword evidence="1" id="KW-1133">Transmembrane helix</keyword>
<name>A0A4R5BKH8_9ACTN</name>